<dbReference type="STRING" id="1343740.M271_42685"/>
<dbReference type="RefSeq" id="WP_020873394.1">
    <property type="nucleotide sequence ID" value="NC_022785.1"/>
</dbReference>
<dbReference type="InterPro" id="IPR002347">
    <property type="entry name" value="SDR_fam"/>
</dbReference>
<dbReference type="Pfam" id="PF00106">
    <property type="entry name" value="adh_short"/>
    <property type="match status" value="1"/>
</dbReference>
<dbReference type="PANTHER" id="PTHR43490">
    <property type="entry name" value="(+)-NEOMENTHOL DEHYDROGENASE"/>
    <property type="match status" value="1"/>
</dbReference>
<accession>A0A0A0NK48</accession>
<dbReference type="InterPro" id="IPR045313">
    <property type="entry name" value="CBR1-like"/>
</dbReference>
<dbReference type="PRINTS" id="PR00080">
    <property type="entry name" value="SDRFAMILY"/>
</dbReference>
<keyword evidence="2" id="KW-0521">NADP</keyword>
<dbReference type="InterPro" id="IPR036291">
    <property type="entry name" value="NAD(P)-bd_dom_sf"/>
</dbReference>
<dbReference type="Proteomes" id="UP000281594">
    <property type="component" value="Unassembled WGS sequence"/>
</dbReference>
<organism evidence="5 6">
    <name type="scientific">Streptomyces rapamycinicus (strain ATCC 29253 / DSM 41530 / NRRL 5491 / AYB-994)</name>
    <name type="common">Streptomyces hygroscopicus (strain ATCC 29253)</name>
    <dbReference type="NCBI Taxonomy" id="1343740"/>
    <lineage>
        <taxon>Bacteria</taxon>
        <taxon>Bacillati</taxon>
        <taxon>Actinomycetota</taxon>
        <taxon>Actinomycetes</taxon>
        <taxon>Kitasatosporales</taxon>
        <taxon>Streptomycetaceae</taxon>
        <taxon>Streptomyces</taxon>
        <taxon>Streptomyces violaceusniger group</taxon>
    </lineage>
</organism>
<evidence type="ECO:0000313" key="6">
    <source>
        <dbReference type="Proteomes" id="UP000281594"/>
    </source>
</evidence>
<gene>
    <name evidence="5" type="ORF">D3C57_100980</name>
</gene>
<comment type="caution">
    <text evidence="5">The sequence shown here is derived from an EMBL/GenBank/DDBJ whole genome shotgun (WGS) entry which is preliminary data.</text>
</comment>
<evidence type="ECO:0000313" key="5">
    <source>
        <dbReference type="EMBL" id="RLV76899.1"/>
    </source>
</evidence>
<evidence type="ECO:0000256" key="1">
    <source>
        <dbReference type="ARBA" id="ARBA00006484"/>
    </source>
</evidence>
<evidence type="ECO:0000256" key="2">
    <source>
        <dbReference type="ARBA" id="ARBA00022857"/>
    </source>
</evidence>
<proteinExistence type="inferred from homology"/>
<dbReference type="CDD" id="cd05324">
    <property type="entry name" value="carb_red_PTCR-like_SDR_c"/>
    <property type="match status" value="1"/>
</dbReference>
<dbReference type="AlphaFoldDB" id="A0A0A0NK48"/>
<dbReference type="SUPFAM" id="SSF51735">
    <property type="entry name" value="NAD(P)-binding Rossmann-fold domains"/>
    <property type="match status" value="1"/>
</dbReference>
<dbReference type="KEGG" id="src:M271_42685"/>
<dbReference type="EMBL" id="QYCY01000001">
    <property type="protein sequence ID" value="RLV76899.1"/>
    <property type="molecule type" value="Genomic_DNA"/>
</dbReference>
<sequence>MTETTTSLVTGANKGIGREVVARLASLGTNVLLASRDPDRGAAAAADLGPRVYPVTLDVTDRASVLSAARWIEERVGRLDILVNNAGISGDLAAQSPGSVELPAVREVFETNVFGVISVTTTMLPLLARSPAARIVNVSSGLGSIARMTDPEDYFTTRPPLAAYVPSKTALNSLTVQYAKELRSRNILVNAADPGPCATDFTTAFPGLTRTAADGAAVVVRLATLPDDGPTGGFFDEHGPVPW</sequence>
<reference evidence="5 6" key="1">
    <citation type="journal article" date="2018" name="J. Biol. Chem.">
        <title>Discovery of the actinoplanic acid pathway in Streptomyces rapamycinicus reveals a genetically conserved synergism with rapamycin.</title>
        <authorList>
            <person name="Mrak P."/>
            <person name="Krastel P."/>
            <person name="Pivk Lukancic P."/>
            <person name="Tao J."/>
            <person name="Pistorius D."/>
            <person name="Moore C.M."/>
        </authorList>
    </citation>
    <scope>NUCLEOTIDE SEQUENCE [LARGE SCALE GENOMIC DNA]</scope>
    <source>
        <strain evidence="5 6">NRRL 5491</strain>
    </source>
</reference>
<comment type="similarity">
    <text evidence="1 4">Belongs to the short-chain dehydrogenases/reductases (SDR) family.</text>
</comment>
<protein>
    <submittedName>
        <fullName evidence="5">Dehydrogenase</fullName>
    </submittedName>
</protein>
<dbReference type="Gene3D" id="3.40.50.720">
    <property type="entry name" value="NAD(P)-binding Rossmann-like Domain"/>
    <property type="match status" value="1"/>
</dbReference>
<dbReference type="PRINTS" id="PR00081">
    <property type="entry name" value="GDHRDH"/>
</dbReference>
<name>A0A0A0NK48_STRRN</name>
<dbReference type="HOGENOM" id="CLU_010194_9_0_11"/>
<evidence type="ECO:0000256" key="3">
    <source>
        <dbReference type="ARBA" id="ARBA00023002"/>
    </source>
</evidence>
<dbReference type="PANTHER" id="PTHR43490:SF99">
    <property type="entry name" value="SHORT-CHAIN DEHYDROGENASE_REDUCTASE"/>
    <property type="match status" value="1"/>
</dbReference>
<evidence type="ECO:0000256" key="4">
    <source>
        <dbReference type="RuleBase" id="RU000363"/>
    </source>
</evidence>
<dbReference type="GO" id="GO:0016616">
    <property type="term" value="F:oxidoreductase activity, acting on the CH-OH group of donors, NAD or NADP as acceptor"/>
    <property type="evidence" value="ECO:0007669"/>
    <property type="project" value="InterPro"/>
</dbReference>
<keyword evidence="3" id="KW-0560">Oxidoreductase</keyword>
<dbReference type="eggNOG" id="COG1028">
    <property type="taxonomic scope" value="Bacteria"/>
</dbReference>